<evidence type="ECO:0000256" key="1">
    <source>
        <dbReference type="SAM" id="SignalP"/>
    </source>
</evidence>
<gene>
    <name evidence="2" type="ORF">CMUST_14115</name>
</gene>
<dbReference type="KEGG" id="cmv:CMUST_14115"/>
<dbReference type="EMBL" id="CP011542">
    <property type="protein sequence ID" value="AKK07116.1"/>
    <property type="molecule type" value="Genomic_DNA"/>
</dbReference>
<reference evidence="3" key="2">
    <citation type="submission" date="2015-05" db="EMBL/GenBank/DDBJ databases">
        <title>Complete genome sequence of Corynebacterium mustelae DSM 45274, isolated from various tissues of a male ferret with lethal sepsis.</title>
        <authorList>
            <person name="Ruckert C."/>
            <person name="Albersmeier A."/>
            <person name="Winkler A."/>
            <person name="Tauch A."/>
        </authorList>
    </citation>
    <scope>NUCLEOTIDE SEQUENCE [LARGE SCALE GENOMIC DNA]</scope>
    <source>
        <strain evidence="3">DSM 45274</strain>
    </source>
</reference>
<feature type="chain" id="PRO_5005184358" evidence="1">
    <location>
        <begin position="33"/>
        <end position="76"/>
    </location>
</feature>
<name>A0A0G3H168_9CORY</name>
<accession>A0A0G3H168</accession>
<reference evidence="2 3" key="1">
    <citation type="journal article" date="2015" name="Genome Announc.">
        <title>Complete Genome Sequence of the Type Strain Corynebacterium mustelae DSM 45274, Isolated from Various Tissues of a Male Ferret with Lethal Sepsis.</title>
        <authorList>
            <person name="Ruckert C."/>
            <person name="Eimer J."/>
            <person name="Winkler A."/>
            <person name="Tauch A."/>
        </authorList>
    </citation>
    <scope>NUCLEOTIDE SEQUENCE [LARGE SCALE GENOMIC DNA]</scope>
    <source>
        <strain evidence="2 3">DSM 45274</strain>
    </source>
</reference>
<feature type="signal peptide" evidence="1">
    <location>
        <begin position="1"/>
        <end position="32"/>
    </location>
</feature>
<proteinExistence type="predicted"/>
<protein>
    <submittedName>
        <fullName evidence="2">Uncharacterized protein</fullName>
    </submittedName>
</protein>
<dbReference type="AlphaFoldDB" id="A0A0G3H168"/>
<sequence length="76" mass="8229">MFGSRNFSKPLAAAVVSIALIANPIAPAPAQALDLFKMSSSWNDKGNGGFFSFTTSMASMVFSCKVNPRRVWCPKR</sequence>
<evidence type="ECO:0000313" key="3">
    <source>
        <dbReference type="Proteomes" id="UP000035199"/>
    </source>
</evidence>
<dbReference type="STRING" id="571915.CMUST_14115"/>
<keyword evidence="3" id="KW-1185">Reference proteome</keyword>
<dbReference type="Proteomes" id="UP000035199">
    <property type="component" value="Chromosome"/>
</dbReference>
<organism evidence="2 3">
    <name type="scientific">Corynebacterium mustelae</name>
    <dbReference type="NCBI Taxonomy" id="571915"/>
    <lineage>
        <taxon>Bacteria</taxon>
        <taxon>Bacillati</taxon>
        <taxon>Actinomycetota</taxon>
        <taxon>Actinomycetes</taxon>
        <taxon>Mycobacteriales</taxon>
        <taxon>Corynebacteriaceae</taxon>
        <taxon>Corynebacterium</taxon>
    </lineage>
</organism>
<keyword evidence="1" id="KW-0732">Signal</keyword>
<evidence type="ECO:0000313" key="2">
    <source>
        <dbReference type="EMBL" id="AKK07116.1"/>
    </source>
</evidence>